<evidence type="ECO:0000313" key="1">
    <source>
        <dbReference type="EMBL" id="SHK03280.1"/>
    </source>
</evidence>
<name>A0A1M6P5U9_9FLAO</name>
<dbReference type="Proteomes" id="UP000184498">
    <property type="component" value="Unassembled WGS sequence"/>
</dbReference>
<accession>A0A1M6P5U9</accession>
<evidence type="ECO:0000313" key="2">
    <source>
        <dbReference type="Proteomes" id="UP000184498"/>
    </source>
</evidence>
<proteinExistence type="predicted"/>
<reference evidence="2" key="1">
    <citation type="submission" date="2016-11" db="EMBL/GenBank/DDBJ databases">
        <authorList>
            <person name="Varghese N."/>
            <person name="Submissions S."/>
        </authorList>
    </citation>
    <scope>NUCLEOTIDE SEQUENCE [LARGE SCALE GENOMIC DNA]</scope>
    <source>
        <strain evidence="2">DSM 18016</strain>
    </source>
</reference>
<gene>
    <name evidence="1" type="ORF">SAMN05444371_0877</name>
</gene>
<keyword evidence="2" id="KW-1185">Reference proteome</keyword>
<organism evidence="1 2">
    <name type="scientific">Epilithonimonas mollis</name>
    <dbReference type="NCBI Taxonomy" id="216903"/>
    <lineage>
        <taxon>Bacteria</taxon>
        <taxon>Pseudomonadati</taxon>
        <taxon>Bacteroidota</taxon>
        <taxon>Flavobacteriia</taxon>
        <taxon>Flavobacteriales</taxon>
        <taxon>Weeksellaceae</taxon>
        <taxon>Chryseobacterium group</taxon>
        <taxon>Epilithonimonas</taxon>
    </lineage>
</organism>
<protein>
    <submittedName>
        <fullName evidence="1">Uncharacterized protein</fullName>
    </submittedName>
</protein>
<dbReference type="EMBL" id="FRAM01000001">
    <property type="protein sequence ID" value="SHK03280.1"/>
    <property type="molecule type" value="Genomic_DNA"/>
</dbReference>
<dbReference type="AlphaFoldDB" id="A0A1M6P5U9"/>
<sequence length="73" mass="8529">MSEMSDFKKNYFKHLEEEVTAILKENQNIVSVFINFAQSKNINLIEQELKYAQMSGITVNSKDLFLKLNEDIL</sequence>